<dbReference type="Proteomes" id="UP000093000">
    <property type="component" value="Unassembled WGS sequence"/>
</dbReference>
<keyword evidence="7" id="KW-0539">Nucleus</keyword>
<evidence type="ECO:0000256" key="5">
    <source>
        <dbReference type="ARBA" id="ARBA00022723"/>
    </source>
</evidence>
<dbReference type="GO" id="GO:0004518">
    <property type="term" value="F:nuclease activity"/>
    <property type="evidence" value="ECO:0007669"/>
    <property type="project" value="UniProtKB-KW"/>
</dbReference>
<proteinExistence type="inferred from homology"/>
<comment type="cofactor">
    <cofactor evidence="1">
        <name>a divalent metal cation</name>
        <dbReference type="ChEBI" id="CHEBI:60240"/>
    </cofactor>
</comment>
<dbReference type="InParanoid" id="A0A1C7MVH4"/>
<dbReference type="PANTHER" id="PTHR22930:SF85">
    <property type="entry name" value="GH03217P-RELATED"/>
    <property type="match status" value="1"/>
</dbReference>
<keyword evidence="10" id="KW-1185">Reference proteome</keyword>
<dbReference type="Pfam" id="PF13359">
    <property type="entry name" value="DDE_Tnp_4"/>
    <property type="match status" value="1"/>
</dbReference>
<evidence type="ECO:0000313" key="10">
    <source>
        <dbReference type="Proteomes" id="UP000093000"/>
    </source>
</evidence>
<evidence type="ECO:0000256" key="7">
    <source>
        <dbReference type="ARBA" id="ARBA00023242"/>
    </source>
</evidence>
<dbReference type="GO" id="GO:0005634">
    <property type="term" value="C:nucleus"/>
    <property type="evidence" value="ECO:0007669"/>
    <property type="project" value="UniProtKB-SubCell"/>
</dbReference>
<dbReference type="GO" id="GO:0016787">
    <property type="term" value="F:hydrolase activity"/>
    <property type="evidence" value="ECO:0007669"/>
    <property type="project" value="UniProtKB-KW"/>
</dbReference>
<dbReference type="STRING" id="101091.A0A1C7MVH4"/>
<dbReference type="GO" id="GO:0046872">
    <property type="term" value="F:metal ion binding"/>
    <property type="evidence" value="ECO:0007669"/>
    <property type="project" value="UniProtKB-KW"/>
</dbReference>
<evidence type="ECO:0000256" key="2">
    <source>
        <dbReference type="ARBA" id="ARBA00004123"/>
    </source>
</evidence>
<evidence type="ECO:0000256" key="6">
    <source>
        <dbReference type="ARBA" id="ARBA00022801"/>
    </source>
</evidence>
<organism evidence="9 10">
    <name type="scientific">Choanephora cucurbitarum</name>
    <dbReference type="NCBI Taxonomy" id="101091"/>
    <lineage>
        <taxon>Eukaryota</taxon>
        <taxon>Fungi</taxon>
        <taxon>Fungi incertae sedis</taxon>
        <taxon>Mucoromycota</taxon>
        <taxon>Mucoromycotina</taxon>
        <taxon>Mucoromycetes</taxon>
        <taxon>Mucorales</taxon>
        <taxon>Mucorineae</taxon>
        <taxon>Choanephoraceae</taxon>
        <taxon>Choanephoroideae</taxon>
        <taxon>Choanephora</taxon>
    </lineage>
</organism>
<sequence length="346" mass="40061">MPKSSERQTTLTSLAGFSILKVIKQRLEDESISYTDMTNEVLELRAYEVVARQRYMSTCSSIPRAPSRFEWFIHDLDEERFKQMFRMKQSRFFQLYEKIKDHPVYQPTGSKPQTDIRLQMMVSLERLGLHGNDASVGRIARNSCISGGLKYNSLKSNNRVFHLPVYAYIEGSVVNFLRRFMKAILALEKETVFWPCAEEREVIQERIVSKTGFPNCIIFVDGTRIPLEYKSAWDGEMFYCRKDIHSLAAMIVCDDRMKIRFVCTGWAGSTHDARVFANNPLMKNTSAYFDPNEYILADSAYPCLPHTIPAYRKTSLNGNSDNTRFNKKHSRLRVKVVHCIGLLKTR</sequence>
<reference evidence="9 10" key="1">
    <citation type="submission" date="2016-03" db="EMBL/GenBank/DDBJ databases">
        <title>Choanephora cucurbitarum.</title>
        <authorList>
            <person name="Min B."/>
            <person name="Park H."/>
            <person name="Park J.-H."/>
            <person name="Shin H.-D."/>
            <person name="Choi I.-G."/>
        </authorList>
    </citation>
    <scope>NUCLEOTIDE SEQUENCE [LARGE SCALE GENOMIC DNA]</scope>
    <source>
        <strain evidence="9 10">KUS-F28377</strain>
    </source>
</reference>
<protein>
    <submittedName>
        <fullName evidence="9">Putative nuclease HARBI1</fullName>
    </submittedName>
</protein>
<name>A0A1C7MVH4_9FUNG</name>
<gene>
    <name evidence="9" type="primary">HARBI1</name>
    <name evidence="9" type="ORF">A0J61_11535</name>
</gene>
<accession>A0A1C7MVH4</accession>
<comment type="subcellular location">
    <subcellularLocation>
        <location evidence="2">Nucleus</location>
    </subcellularLocation>
</comment>
<dbReference type="OrthoDB" id="2276543at2759"/>
<dbReference type="EMBL" id="LUGH01002160">
    <property type="protein sequence ID" value="OBZ80416.1"/>
    <property type="molecule type" value="Genomic_DNA"/>
</dbReference>
<evidence type="ECO:0000256" key="3">
    <source>
        <dbReference type="ARBA" id="ARBA00006958"/>
    </source>
</evidence>
<keyword evidence="4" id="KW-0540">Nuclease</keyword>
<keyword evidence="6" id="KW-0378">Hydrolase</keyword>
<dbReference type="InterPro" id="IPR045249">
    <property type="entry name" value="HARBI1-like"/>
</dbReference>
<evidence type="ECO:0000256" key="4">
    <source>
        <dbReference type="ARBA" id="ARBA00022722"/>
    </source>
</evidence>
<dbReference type="InterPro" id="IPR027806">
    <property type="entry name" value="HARBI1_dom"/>
</dbReference>
<comment type="caution">
    <text evidence="9">The sequence shown here is derived from an EMBL/GenBank/DDBJ whole genome shotgun (WGS) entry which is preliminary data.</text>
</comment>
<dbReference type="PANTHER" id="PTHR22930">
    <property type="match status" value="1"/>
</dbReference>
<comment type="similarity">
    <text evidence="3">Belongs to the HARBI1 family.</text>
</comment>
<dbReference type="AlphaFoldDB" id="A0A1C7MVH4"/>
<evidence type="ECO:0000256" key="1">
    <source>
        <dbReference type="ARBA" id="ARBA00001968"/>
    </source>
</evidence>
<keyword evidence="5" id="KW-0479">Metal-binding</keyword>
<evidence type="ECO:0000313" key="9">
    <source>
        <dbReference type="EMBL" id="OBZ80416.1"/>
    </source>
</evidence>
<evidence type="ECO:0000259" key="8">
    <source>
        <dbReference type="Pfam" id="PF13359"/>
    </source>
</evidence>
<feature type="domain" description="DDE Tnp4" evidence="8">
    <location>
        <begin position="220"/>
        <end position="346"/>
    </location>
</feature>